<protein>
    <recommendedName>
        <fullName evidence="4">VanZ-like domain-containing protein</fullName>
    </recommendedName>
</protein>
<dbReference type="Proteomes" id="UP000229901">
    <property type="component" value="Unassembled WGS sequence"/>
</dbReference>
<proteinExistence type="predicted"/>
<comment type="caution">
    <text evidence="2">The sequence shown here is derived from an EMBL/GenBank/DDBJ whole genome shotgun (WGS) entry which is preliminary data.</text>
</comment>
<keyword evidence="1" id="KW-1133">Transmembrane helix</keyword>
<keyword evidence="1" id="KW-0472">Membrane</keyword>
<feature type="transmembrane region" description="Helical" evidence="1">
    <location>
        <begin position="93"/>
        <end position="109"/>
    </location>
</feature>
<accession>A0A2H0V614</accession>
<evidence type="ECO:0000313" key="3">
    <source>
        <dbReference type="Proteomes" id="UP000229901"/>
    </source>
</evidence>
<dbReference type="AlphaFoldDB" id="A0A2H0V614"/>
<sequence>MIELLLQLTSTIDNWLNKPYIRIDGLLIDRWSWVHLITGIVIGLIVIWKLKKVSPWKAHPMVFLILILWEIFERVMGNVLFKVETMTDKTWDMIIGFGGYYLIYSLYISKRKLIPKD</sequence>
<keyword evidence="1" id="KW-0812">Transmembrane</keyword>
<gene>
    <name evidence="2" type="ORF">COT97_00770</name>
</gene>
<name>A0A2H0V614_9BACT</name>
<feature type="transmembrane region" description="Helical" evidence="1">
    <location>
        <begin position="62"/>
        <end position="81"/>
    </location>
</feature>
<dbReference type="EMBL" id="PFAP01000003">
    <property type="protein sequence ID" value="PIR94557.1"/>
    <property type="molecule type" value="Genomic_DNA"/>
</dbReference>
<evidence type="ECO:0000313" key="2">
    <source>
        <dbReference type="EMBL" id="PIR94557.1"/>
    </source>
</evidence>
<evidence type="ECO:0008006" key="4">
    <source>
        <dbReference type="Google" id="ProtNLM"/>
    </source>
</evidence>
<feature type="transmembrane region" description="Helical" evidence="1">
    <location>
        <begin position="31"/>
        <end position="50"/>
    </location>
</feature>
<organism evidence="2 3">
    <name type="scientific">Candidatus Falkowbacteria bacterium CG10_big_fil_rev_8_21_14_0_10_39_11</name>
    <dbReference type="NCBI Taxonomy" id="1974565"/>
    <lineage>
        <taxon>Bacteria</taxon>
        <taxon>Candidatus Falkowiibacteriota</taxon>
    </lineage>
</organism>
<evidence type="ECO:0000256" key="1">
    <source>
        <dbReference type="SAM" id="Phobius"/>
    </source>
</evidence>
<reference evidence="3" key="1">
    <citation type="submission" date="2017-09" db="EMBL/GenBank/DDBJ databases">
        <title>Depth-based differentiation of microbial function through sediment-hosted aquifers and enrichment of novel symbionts in the deep terrestrial subsurface.</title>
        <authorList>
            <person name="Probst A.J."/>
            <person name="Ladd B."/>
            <person name="Jarett J.K."/>
            <person name="Geller-Mcgrath D.E."/>
            <person name="Sieber C.M.K."/>
            <person name="Emerson J.B."/>
            <person name="Anantharaman K."/>
            <person name="Thomas B.C."/>
            <person name="Malmstrom R."/>
            <person name="Stieglmeier M."/>
            <person name="Klingl A."/>
            <person name="Woyke T."/>
            <person name="Ryan C.M."/>
            <person name="Banfield J.F."/>
        </authorList>
    </citation>
    <scope>NUCLEOTIDE SEQUENCE [LARGE SCALE GENOMIC DNA]</scope>
</reference>